<proteinExistence type="predicted"/>
<feature type="region of interest" description="Disordered" evidence="1">
    <location>
        <begin position="428"/>
        <end position="465"/>
    </location>
</feature>
<dbReference type="EMBL" id="LR798222">
    <property type="protein sequence ID" value="CAB5194779.1"/>
    <property type="molecule type" value="Genomic_DNA"/>
</dbReference>
<sequence>MADDSFLGGLLGAPDNTTVDPNTGMTAAQRQQSIFGTFGNLGALLLAAGQKQMPADRAKYLAQIGNIPGQLNQQLTDAQKLLMQKQQFQTNQALQKQQLEQNALKLKQQTALSDYLKQPEITTALDGLSPEMKVIARGFISSGDISGIAGLIEKTKPQIVNGMIVNQQQGFMIDPQNSIKYDLKTGNVIQPEGASANAEPIDLTKHGLPNDIRVNPFFNGLPEAYRQKLANVYTGQDTLSGAARGNGPAMERMKMDVVRAFPDYRPAESQAMADVYKSISNHKTGNLGAYADSVGTMSEHFNTLADASRDLKNAPLVKWNAVKNKFESETGDPAQAKFAAASNIYLSELAKVLKGGGVPTNADKEHVAETFNKNMSNGQLRVGLQTMNDLAQARIDAVDSGTERTFGQFYNPEKHSVVTPFAKKQMEKSKTNEWLYPKQETQENNGISGSKKAGPKRINLNGEPL</sequence>
<evidence type="ECO:0000256" key="1">
    <source>
        <dbReference type="SAM" id="MobiDB-lite"/>
    </source>
</evidence>
<reference evidence="2" key="1">
    <citation type="submission" date="2020-05" db="EMBL/GenBank/DDBJ databases">
        <authorList>
            <person name="Chiriac C."/>
            <person name="Salcher M."/>
            <person name="Ghai R."/>
            <person name="Kavagutti S V."/>
        </authorList>
    </citation>
    <scope>NUCLEOTIDE SEQUENCE</scope>
</reference>
<name>A0A6J7WFE5_9CAUD</name>
<evidence type="ECO:0000313" key="2">
    <source>
        <dbReference type="EMBL" id="CAB5194779.1"/>
    </source>
</evidence>
<organism evidence="2">
    <name type="scientific">uncultured Caudovirales phage</name>
    <dbReference type="NCBI Taxonomy" id="2100421"/>
    <lineage>
        <taxon>Viruses</taxon>
        <taxon>Duplodnaviria</taxon>
        <taxon>Heunggongvirae</taxon>
        <taxon>Uroviricota</taxon>
        <taxon>Caudoviricetes</taxon>
        <taxon>Peduoviridae</taxon>
        <taxon>Maltschvirus</taxon>
        <taxon>Maltschvirus maltsch</taxon>
    </lineage>
</organism>
<gene>
    <name evidence="2" type="ORF">UFOVP167_26</name>
</gene>
<protein>
    <submittedName>
        <fullName evidence="2">Uncharacterized protein</fullName>
    </submittedName>
</protein>
<accession>A0A6J7WFE5</accession>